<comment type="caution">
    <text evidence="4">The sequence shown here is derived from an EMBL/GenBank/DDBJ whole genome shotgun (WGS) entry which is preliminary data.</text>
</comment>
<evidence type="ECO:0000259" key="3">
    <source>
        <dbReference type="Pfam" id="PF11721"/>
    </source>
</evidence>
<dbReference type="AlphaFoldDB" id="A0A4V3DMS6"/>
<proteinExistence type="predicted"/>
<dbReference type="InterPro" id="IPR050955">
    <property type="entry name" value="Plant_Biomass_Hydrol_Est"/>
</dbReference>
<evidence type="ECO:0000256" key="1">
    <source>
        <dbReference type="ARBA" id="ARBA00022729"/>
    </source>
</evidence>
<dbReference type="SUPFAM" id="SSF53474">
    <property type="entry name" value="alpha/beta-Hydrolases"/>
    <property type="match status" value="1"/>
</dbReference>
<dbReference type="InterPro" id="IPR029058">
    <property type="entry name" value="AB_hydrolase_fold"/>
</dbReference>
<accession>A0A4V3DMS6</accession>
<dbReference type="InterPro" id="IPR008979">
    <property type="entry name" value="Galactose-bd-like_sf"/>
</dbReference>
<feature type="signal peptide" evidence="2">
    <location>
        <begin position="1"/>
        <end position="18"/>
    </location>
</feature>
<evidence type="ECO:0000313" key="5">
    <source>
        <dbReference type="Proteomes" id="UP000295293"/>
    </source>
</evidence>
<dbReference type="EMBL" id="SNZH01000004">
    <property type="protein sequence ID" value="TDR45766.1"/>
    <property type="molecule type" value="Genomic_DNA"/>
</dbReference>
<dbReference type="OrthoDB" id="9764953at2"/>
<sequence length="614" mass="63837">MRRMVFAALALTSTPLWGLTASDFVYRTGSVDGGNALPLPYRIHVPAACASRRCPVLLFLHGAGETGSNNTAQLGNRANGAFQLAEAAATAGTPVVMVAPQTPEWWGNDNPTAGLADILDDVQREFGFDPARVYVSGLSMGGGGTIGFLQRYDAVAAAAIPVCPAGVISSTIDRDRLWNTPSWFFHAANDGTVPVDNSRTSVATLRAGGGDPIYTEYVSGDHGIWSQSYAIARLVPWMLAQRWRLPMVATAPALSLSAPTTRATLYTNAASINVAGTVSADAQASGVAYGFGALAGQASGTSSFTTPALAVPANTATILRVQAMGTSYVANLGGNSTFSRSVRVVHPAPANRAPRIALWLEPVARVGQPLRLRALVDDDEQPQAVPTVTFQVLESPAVTALDVDAASPALAWITPGQPGLYRIQATASDGSLQASTVSSVLVLAAGVPRPVLSAVNAGGAAFTSSEGVSYAADSGFSGGAVESLGSGVTTLLGTQDDTLYRATRRGNSFSYARTVPNGRYLVALHFSEWRWFTAVARGIDVAIEGAPVLAGFDLYRWAGLRQALRMGFVTNVSDGTLNIAVAKSAGAAGEARLDAFEIISLGASDVIMKDGFQP</sequence>
<organism evidence="4 5">
    <name type="scientific">Tahibacter aquaticus</name>
    <dbReference type="NCBI Taxonomy" id="520092"/>
    <lineage>
        <taxon>Bacteria</taxon>
        <taxon>Pseudomonadati</taxon>
        <taxon>Pseudomonadota</taxon>
        <taxon>Gammaproteobacteria</taxon>
        <taxon>Lysobacterales</taxon>
        <taxon>Rhodanobacteraceae</taxon>
        <taxon>Tahibacter</taxon>
    </lineage>
</organism>
<dbReference type="PANTHER" id="PTHR43037">
    <property type="entry name" value="UNNAMED PRODUCT-RELATED"/>
    <property type="match status" value="1"/>
</dbReference>
<dbReference type="Pfam" id="PF11721">
    <property type="entry name" value="Malectin"/>
    <property type="match status" value="1"/>
</dbReference>
<gene>
    <name evidence="4" type="ORF">DFR29_104194</name>
</gene>
<keyword evidence="5" id="KW-1185">Reference proteome</keyword>
<dbReference type="Gene3D" id="3.40.50.1820">
    <property type="entry name" value="alpha/beta hydrolase"/>
    <property type="match status" value="1"/>
</dbReference>
<name>A0A4V3DMS6_9GAMM</name>
<dbReference type="InterPro" id="IPR021720">
    <property type="entry name" value="Malectin_dom"/>
</dbReference>
<dbReference type="PANTHER" id="PTHR43037:SF1">
    <property type="entry name" value="BLL1128 PROTEIN"/>
    <property type="match status" value="1"/>
</dbReference>
<evidence type="ECO:0000313" key="4">
    <source>
        <dbReference type="EMBL" id="TDR45766.1"/>
    </source>
</evidence>
<dbReference type="Proteomes" id="UP000295293">
    <property type="component" value="Unassembled WGS sequence"/>
</dbReference>
<protein>
    <submittedName>
        <fullName evidence="4">Malectin (Di-glucose binding ER protein)</fullName>
    </submittedName>
</protein>
<feature type="chain" id="PRO_5020946760" evidence="2">
    <location>
        <begin position="19"/>
        <end position="614"/>
    </location>
</feature>
<reference evidence="4 5" key="1">
    <citation type="submission" date="2019-03" db="EMBL/GenBank/DDBJ databases">
        <title>Genomic Encyclopedia of Type Strains, Phase IV (KMG-IV): sequencing the most valuable type-strain genomes for metagenomic binning, comparative biology and taxonomic classification.</title>
        <authorList>
            <person name="Goeker M."/>
        </authorList>
    </citation>
    <scope>NUCLEOTIDE SEQUENCE [LARGE SCALE GENOMIC DNA]</scope>
    <source>
        <strain evidence="4 5">DSM 21667</strain>
    </source>
</reference>
<dbReference type="RefSeq" id="WP_133818134.1">
    <property type="nucleotide sequence ID" value="NZ_SNZH01000004.1"/>
</dbReference>
<evidence type="ECO:0000256" key="2">
    <source>
        <dbReference type="SAM" id="SignalP"/>
    </source>
</evidence>
<keyword evidence="1 2" id="KW-0732">Signal</keyword>
<dbReference type="SUPFAM" id="SSF49785">
    <property type="entry name" value="Galactose-binding domain-like"/>
    <property type="match status" value="1"/>
</dbReference>
<dbReference type="Gene3D" id="2.60.120.430">
    <property type="entry name" value="Galactose-binding lectin"/>
    <property type="match status" value="1"/>
</dbReference>
<feature type="domain" description="Malectin" evidence="3">
    <location>
        <begin position="452"/>
        <end position="582"/>
    </location>
</feature>